<dbReference type="STRING" id="1283841.A0A084QF40"/>
<evidence type="ECO:0000256" key="4">
    <source>
        <dbReference type="ARBA" id="ARBA00022679"/>
    </source>
</evidence>
<reference evidence="9 10" key="1">
    <citation type="journal article" date="2014" name="BMC Genomics">
        <title>Comparative genome sequencing reveals chemotype-specific gene clusters in the toxigenic black mold Stachybotrys.</title>
        <authorList>
            <person name="Semeiks J."/>
            <person name="Borek D."/>
            <person name="Otwinowski Z."/>
            <person name="Grishin N.V."/>
        </authorList>
    </citation>
    <scope>NUCLEOTIDE SEQUENCE [LARGE SCALE GENOMIC DNA]</scope>
    <source>
        <strain evidence="9 10">IBT 40285</strain>
    </source>
</reference>
<keyword evidence="10" id="KW-1185">Reference proteome</keyword>
<evidence type="ECO:0000256" key="3">
    <source>
        <dbReference type="ARBA" id="ARBA00022602"/>
    </source>
</evidence>
<dbReference type="FunCoup" id="A0A084QF40">
    <property type="interactions" value="4"/>
</dbReference>
<dbReference type="GO" id="GO:0004662">
    <property type="term" value="F:CAAX-protein geranylgeranyltransferase activity"/>
    <property type="evidence" value="ECO:0007669"/>
    <property type="project" value="TreeGrafter"/>
</dbReference>
<evidence type="ECO:0000256" key="6">
    <source>
        <dbReference type="ARBA" id="ARBA00022737"/>
    </source>
</evidence>
<accession>A0A084QF40</accession>
<evidence type="ECO:0000256" key="7">
    <source>
        <dbReference type="ARBA" id="ARBA00022833"/>
    </source>
</evidence>
<sequence>MASSEPSLKTEKHVKYWKRCHSTFLPSNYTSGDSTRLTLGSFIICALDLLSVPFEKESRRSIREWVLALQHPDGGFCGSPTHSLPGWQAGQGTANLAATYFALVLLGAVAEPGAEQLAFARVRRASLLRWLRKLQRADGSFGQNLWDGEPTGGKDMRHSYLASCIRWMLRGWENPKQDVDVDKMTYDGGFAESSQNESHGMYLRSKLSAPLLSLVAGYVYCAVAALAMLDRQTNASPDDASSAISRGIQDRPGLTKFLAFRQFAYAAEQEEHEGHNDDSNFVETKLGSLTLEEEGRCAHVGFNGRWNKKADTCYCWWVAGTLALLGQQDLVNKTPSRRFILEITQHQIGGFSKAAGGPPDIFHSYLGLTSLAAMKGGEPGLKDFDAGLCCSKNIATTVERAGKYLWDECVEEAARNNEKSGTE</sequence>
<keyword evidence="4" id="KW-0808">Transferase</keyword>
<keyword evidence="5" id="KW-0479">Metal-binding</keyword>
<dbReference type="InterPro" id="IPR008930">
    <property type="entry name" value="Terpenoid_cyclase/PrenylTrfase"/>
</dbReference>
<comment type="cofactor">
    <cofactor evidence="1">
        <name>Zn(2+)</name>
        <dbReference type="ChEBI" id="CHEBI:29105"/>
    </cofactor>
</comment>
<dbReference type="GO" id="GO:0005953">
    <property type="term" value="C:CAAX-protein geranylgeranyltransferase complex"/>
    <property type="evidence" value="ECO:0007669"/>
    <property type="project" value="TreeGrafter"/>
</dbReference>
<keyword evidence="3" id="KW-0637">Prenyltransferase</keyword>
<evidence type="ECO:0000313" key="10">
    <source>
        <dbReference type="Proteomes" id="UP000028524"/>
    </source>
</evidence>
<dbReference type="InParanoid" id="A0A084QF40"/>
<evidence type="ECO:0000313" key="9">
    <source>
        <dbReference type="EMBL" id="KFA62575.1"/>
    </source>
</evidence>
<dbReference type="OMA" id="CHKTFLP"/>
<dbReference type="OrthoDB" id="24893at2759"/>
<keyword evidence="7" id="KW-0862">Zinc</keyword>
<organism evidence="9 10">
    <name type="scientific">Stachybotrys chlorohalonatus (strain IBT 40285)</name>
    <dbReference type="NCBI Taxonomy" id="1283841"/>
    <lineage>
        <taxon>Eukaryota</taxon>
        <taxon>Fungi</taxon>
        <taxon>Dikarya</taxon>
        <taxon>Ascomycota</taxon>
        <taxon>Pezizomycotina</taxon>
        <taxon>Sordariomycetes</taxon>
        <taxon>Hypocreomycetidae</taxon>
        <taxon>Hypocreales</taxon>
        <taxon>Stachybotryaceae</taxon>
        <taxon>Stachybotrys</taxon>
    </lineage>
</organism>
<name>A0A084QF40_STAC4</name>
<dbReference type="GO" id="GO:0046872">
    <property type="term" value="F:metal ion binding"/>
    <property type="evidence" value="ECO:0007669"/>
    <property type="project" value="UniProtKB-KW"/>
</dbReference>
<protein>
    <recommendedName>
        <fullName evidence="8">Prenyltransferase alpha-alpha toroid domain-containing protein</fullName>
    </recommendedName>
</protein>
<dbReference type="InterPro" id="IPR001330">
    <property type="entry name" value="Prenyltrans"/>
</dbReference>
<dbReference type="Proteomes" id="UP000028524">
    <property type="component" value="Unassembled WGS sequence"/>
</dbReference>
<dbReference type="InterPro" id="IPR045089">
    <property type="entry name" value="PGGT1B-like"/>
</dbReference>
<dbReference type="PANTHER" id="PTHR11774:SF4">
    <property type="entry name" value="GERANYLGERANYL TRANSFERASE TYPE-1 SUBUNIT BETA"/>
    <property type="match status" value="1"/>
</dbReference>
<comment type="similarity">
    <text evidence="2">Belongs to the protein prenyltransferase subunit beta family.</text>
</comment>
<keyword evidence="6" id="KW-0677">Repeat</keyword>
<gene>
    <name evidence="9" type="ORF">S40285_05805</name>
</gene>
<dbReference type="PANTHER" id="PTHR11774">
    <property type="entry name" value="GERANYLGERANYL TRANSFERASE TYPE BETA SUBUNIT"/>
    <property type="match status" value="1"/>
</dbReference>
<dbReference type="Gene3D" id="1.50.10.20">
    <property type="match status" value="1"/>
</dbReference>
<dbReference type="EMBL" id="KL660787">
    <property type="protein sequence ID" value="KFA62575.1"/>
    <property type="molecule type" value="Genomic_DNA"/>
</dbReference>
<dbReference type="AlphaFoldDB" id="A0A084QF40"/>
<dbReference type="SUPFAM" id="SSF48239">
    <property type="entry name" value="Terpenoid cyclases/Protein prenyltransferases"/>
    <property type="match status" value="1"/>
</dbReference>
<evidence type="ECO:0000256" key="2">
    <source>
        <dbReference type="ARBA" id="ARBA00010497"/>
    </source>
</evidence>
<dbReference type="HOGENOM" id="CLU_028946_2_0_1"/>
<evidence type="ECO:0000256" key="1">
    <source>
        <dbReference type="ARBA" id="ARBA00001947"/>
    </source>
</evidence>
<feature type="domain" description="Prenyltransferase alpha-alpha toroid" evidence="8">
    <location>
        <begin position="8"/>
        <end position="389"/>
    </location>
</feature>
<evidence type="ECO:0000259" key="8">
    <source>
        <dbReference type="Pfam" id="PF00432"/>
    </source>
</evidence>
<evidence type="ECO:0000256" key="5">
    <source>
        <dbReference type="ARBA" id="ARBA00022723"/>
    </source>
</evidence>
<dbReference type="Pfam" id="PF00432">
    <property type="entry name" value="Prenyltrans"/>
    <property type="match status" value="1"/>
</dbReference>
<proteinExistence type="inferred from homology"/>